<dbReference type="PROSITE" id="PS50994">
    <property type="entry name" value="INTEGRASE"/>
    <property type="match status" value="1"/>
</dbReference>
<sequence>MYLSMSVQDASIAKLWELEAIGVEDPSKECSEKKKLELEIEKFMENISRNPDGRYVVKLPWKNNLSFLPSNRPVAFKRLQSVSKKLADGGSFDSYNSIFMEWEKEDFIERVSIECEAEIIHYVPHRPVIKESLTTPVRPVFDASCRVGKSPSLNDCLFTGENKVKAIPDLLQRFREKSVAFVSDIRKAFQMISVDTSDRDAMRFLWWEDDKMTKLVEFRHARVMFGATCSPFILEAVLRCHLTRLSEAERELGERLLRSLYVDNCVSSEDSEEGYKTFRRKATELLNRAKMDLRMWMSNVDEFEDVNTHIVSVLGVQWDRVKDELFVAVKKVSVPTKITKRSVLSAVQKIFDPIGFTSPAVLPMKLLLQRVWINKLKWDDELPENERRTFMRWCEEIEDLGIVRIPRLSTAGVIDRDKWSLHTFTDASKEAYSAVVFLRVQTDSSVHVQLLAAKSRVAPIKPLTIPKLELMGCLIGKRLAASVKKALSFDEGKEHYWSDSTTALAWIRKDPDLWGTFVSNRTKEIREGIGSEVWRHVPGVVNPADLPSRGCFPSSLLASMWWNGPDWLYKEENCWPTRNEEYDEKEVLSEKRKSVTVPVDLNSLTVFDCLGEKHSFGKRVRILGWVRRFLHNKFVKNSEKRKTGPLDKTELSRAEILLIRDIQRVSFPREERNKLKGLVTYEDDWGVLRVKTKLTYRNDPINFKFPMLLPRKGEVVEQIIRDAHRHYCHAGAGFLTTKLRQKYWIIKARHSIKRVISKCPRCRRYSAKPTIPEAAPLPLDRVKDAEVFEVVGVDLAGPLILRNGKKVWMVIFTCAVYRAVHFELVCAVSTQAFINALERFVEKYRRPSIIYSDNGTNFRGADNLFKKIDWKTIKKDDKTSRIVWKFNPPTSSWWGGWWERLIRTAKELLKRTVGKQSLSIHELKDVLKTITEVMNGRPLTYVSDDPADLEPLTPALFLNPLGSVDFPETKANDAEKLRMRYKYVTTLKREIKQRFLKEYLSMLVDRNPKKVTRGLMVGELVFVGFDNLKRIEWPLGKIIELIPGRDGVVRVARVKTERGEMTRSVQRLYPLEATDQPKESIQDDEPIVTRTGRRIRKPLRFK</sequence>
<accession>A0ABP1R796</accession>
<evidence type="ECO:0000313" key="2">
    <source>
        <dbReference type="EMBL" id="CAL8121990.1"/>
    </source>
</evidence>
<keyword evidence="3" id="KW-1185">Reference proteome</keyword>
<dbReference type="InterPro" id="IPR001584">
    <property type="entry name" value="Integrase_cat-core"/>
</dbReference>
<dbReference type="InterPro" id="IPR008042">
    <property type="entry name" value="Retrotrans_Pao"/>
</dbReference>
<dbReference type="InterPro" id="IPR012337">
    <property type="entry name" value="RNaseH-like_sf"/>
</dbReference>
<dbReference type="Pfam" id="PF05380">
    <property type="entry name" value="Peptidase_A17"/>
    <property type="match status" value="1"/>
</dbReference>
<dbReference type="Proteomes" id="UP001642540">
    <property type="component" value="Unassembled WGS sequence"/>
</dbReference>
<dbReference type="Gene3D" id="3.30.420.10">
    <property type="entry name" value="Ribonuclease H-like superfamily/Ribonuclease H"/>
    <property type="match status" value="1"/>
</dbReference>
<evidence type="ECO:0000313" key="3">
    <source>
        <dbReference type="Proteomes" id="UP001642540"/>
    </source>
</evidence>
<dbReference type="Gene3D" id="1.10.340.70">
    <property type="match status" value="1"/>
</dbReference>
<reference evidence="2 3" key="1">
    <citation type="submission" date="2024-08" db="EMBL/GenBank/DDBJ databases">
        <authorList>
            <person name="Cucini C."/>
            <person name="Frati F."/>
        </authorList>
    </citation>
    <scope>NUCLEOTIDE SEQUENCE [LARGE SCALE GENOMIC DNA]</scope>
</reference>
<dbReference type="InterPro" id="IPR040676">
    <property type="entry name" value="DUF5641"/>
</dbReference>
<proteinExistence type="predicted"/>
<gene>
    <name evidence="2" type="ORF">ODALV1_LOCUS19626</name>
</gene>
<evidence type="ECO:0000259" key="1">
    <source>
        <dbReference type="PROSITE" id="PS50994"/>
    </source>
</evidence>
<dbReference type="PANTHER" id="PTHR47331:SF1">
    <property type="entry name" value="GAG-LIKE PROTEIN"/>
    <property type="match status" value="1"/>
</dbReference>
<name>A0ABP1R796_9HEXA</name>
<dbReference type="InterPro" id="IPR041588">
    <property type="entry name" value="Integrase_H2C2"/>
</dbReference>
<comment type="caution">
    <text evidence="2">The sequence shown here is derived from an EMBL/GenBank/DDBJ whole genome shotgun (WGS) entry which is preliminary data.</text>
</comment>
<dbReference type="InterPro" id="IPR036397">
    <property type="entry name" value="RNaseH_sf"/>
</dbReference>
<dbReference type="SUPFAM" id="SSF53098">
    <property type="entry name" value="Ribonuclease H-like"/>
    <property type="match status" value="1"/>
</dbReference>
<dbReference type="PANTHER" id="PTHR47331">
    <property type="entry name" value="PHD-TYPE DOMAIN-CONTAINING PROTEIN"/>
    <property type="match status" value="1"/>
</dbReference>
<feature type="domain" description="Integrase catalytic" evidence="1">
    <location>
        <begin position="774"/>
        <end position="962"/>
    </location>
</feature>
<dbReference type="Pfam" id="PF18701">
    <property type="entry name" value="DUF5641"/>
    <property type="match status" value="1"/>
</dbReference>
<organism evidence="2 3">
    <name type="scientific">Orchesella dallaii</name>
    <dbReference type="NCBI Taxonomy" id="48710"/>
    <lineage>
        <taxon>Eukaryota</taxon>
        <taxon>Metazoa</taxon>
        <taxon>Ecdysozoa</taxon>
        <taxon>Arthropoda</taxon>
        <taxon>Hexapoda</taxon>
        <taxon>Collembola</taxon>
        <taxon>Entomobryomorpha</taxon>
        <taxon>Entomobryoidea</taxon>
        <taxon>Orchesellidae</taxon>
        <taxon>Orchesellinae</taxon>
        <taxon>Orchesella</taxon>
    </lineage>
</organism>
<dbReference type="SUPFAM" id="SSF56672">
    <property type="entry name" value="DNA/RNA polymerases"/>
    <property type="match status" value="1"/>
</dbReference>
<dbReference type="InterPro" id="IPR043502">
    <property type="entry name" value="DNA/RNA_pol_sf"/>
</dbReference>
<dbReference type="EMBL" id="CAXLJM020000066">
    <property type="protein sequence ID" value="CAL8121990.1"/>
    <property type="molecule type" value="Genomic_DNA"/>
</dbReference>
<dbReference type="Pfam" id="PF17921">
    <property type="entry name" value="Integrase_H2C2"/>
    <property type="match status" value="1"/>
</dbReference>
<protein>
    <recommendedName>
        <fullName evidence="1">Integrase catalytic domain-containing protein</fullName>
    </recommendedName>
</protein>